<evidence type="ECO:0000313" key="2">
    <source>
        <dbReference type="EMBL" id="KIO19538.1"/>
    </source>
</evidence>
<dbReference type="HOGENOM" id="CLU_1476194_0_0_1"/>
<keyword evidence="3" id="KW-1185">Reference proteome</keyword>
<sequence length="183" mass="18803">MDHGSGFLRSHLSGPGSGASPSTGYAHHDNGIAFAEDHFAGVSPSSTLLVETTDLLHRVPALALTFECFSGSAPYGAEVFQSTPEGFTAGDVPSSSSMDAKGLQLLLDLLSGLGKCDAQACGTELCQRSLPPQCSSLSSESGSNAFSQDPAPLSPALDRPATLRVANPHIASIRNATSSNKND</sequence>
<reference evidence="3" key="2">
    <citation type="submission" date="2015-01" db="EMBL/GenBank/DDBJ databases">
        <title>Evolutionary Origins and Diversification of the Mycorrhizal Mutualists.</title>
        <authorList>
            <consortium name="DOE Joint Genome Institute"/>
            <consortium name="Mycorrhizal Genomics Consortium"/>
            <person name="Kohler A."/>
            <person name="Kuo A."/>
            <person name="Nagy L.G."/>
            <person name="Floudas D."/>
            <person name="Copeland A."/>
            <person name="Barry K.W."/>
            <person name="Cichocki N."/>
            <person name="Veneault-Fourrey C."/>
            <person name="LaButti K."/>
            <person name="Lindquist E.A."/>
            <person name="Lipzen A."/>
            <person name="Lundell T."/>
            <person name="Morin E."/>
            <person name="Murat C."/>
            <person name="Riley R."/>
            <person name="Ohm R."/>
            <person name="Sun H."/>
            <person name="Tunlid A."/>
            <person name="Henrissat B."/>
            <person name="Grigoriev I.V."/>
            <person name="Hibbett D.S."/>
            <person name="Martin F."/>
        </authorList>
    </citation>
    <scope>NUCLEOTIDE SEQUENCE [LARGE SCALE GENOMIC DNA]</scope>
    <source>
        <strain evidence="3">MUT 4182</strain>
    </source>
</reference>
<dbReference type="EMBL" id="KN823216">
    <property type="protein sequence ID" value="KIO19538.1"/>
    <property type="molecule type" value="Genomic_DNA"/>
</dbReference>
<protein>
    <submittedName>
        <fullName evidence="2">Uncharacterized protein</fullName>
    </submittedName>
</protein>
<evidence type="ECO:0000256" key="1">
    <source>
        <dbReference type="SAM" id="MobiDB-lite"/>
    </source>
</evidence>
<name>A0A0C3KDM1_9AGAM</name>
<organism evidence="2 3">
    <name type="scientific">Tulasnella calospora MUT 4182</name>
    <dbReference type="NCBI Taxonomy" id="1051891"/>
    <lineage>
        <taxon>Eukaryota</taxon>
        <taxon>Fungi</taxon>
        <taxon>Dikarya</taxon>
        <taxon>Basidiomycota</taxon>
        <taxon>Agaricomycotina</taxon>
        <taxon>Agaricomycetes</taxon>
        <taxon>Cantharellales</taxon>
        <taxon>Tulasnellaceae</taxon>
        <taxon>Tulasnella</taxon>
    </lineage>
</organism>
<dbReference type="AlphaFoldDB" id="A0A0C3KDM1"/>
<proteinExistence type="predicted"/>
<dbReference type="Proteomes" id="UP000054248">
    <property type="component" value="Unassembled WGS sequence"/>
</dbReference>
<feature type="region of interest" description="Disordered" evidence="1">
    <location>
        <begin position="137"/>
        <end position="183"/>
    </location>
</feature>
<reference evidence="2 3" key="1">
    <citation type="submission" date="2014-04" db="EMBL/GenBank/DDBJ databases">
        <authorList>
            <consortium name="DOE Joint Genome Institute"/>
            <person name="Kuo A."/>
            <person name="Girlanda M."/>
            <person name="Perotto S."/>
            <person name="Kohler A."/>
            <person name="Nagy L.G."/>
            <person name="Floudas D."/>
            <person name="Copeland A."/>
            <person name="Barry K.W."/>
            <person name="Cichocki N."/>
            <person name="Veneault-Fourrey C."/>
            <person name="LaButti K."/>
            <person name="Lindquist E.A."/>
            <person name="Lipzen A."/>
            <person name="Lundell T."/>
            <person name="Morin E."/>
            <person name="Murat C."/>
            <person name="Sun H."/>
            <person name="Tunlid A."/>
            <person name="Henrissat B."/>
            <person name="Grigoriev I.V."/>
            <person name="Hibbett D.S."/>
            <person name="Martin F."/>
            <person name="Nordberg H.P."/>
            <person name="Cantor M.N."/>
            <person name="Hua S.X."/>
        </authorList>
    </citation>
    <scope>NUCLEOTIDE SEQUENCE [LARGE SCALE GENOMIC DNA]</scope>
    <source>
        <strain evidence="2 3">MUT 4182</strain>
    </source>
</reference>
<feature type="compositionally biased region" description="Polar residues" evidence="1">
    <location>
        <begin position="174"/>
        <end position="183"/>
    </location>
</feature>
<gene>
    <name evidence="2" type="ORF">M407DRAFT_11350</name>
</gene>
<feature type="compositionally biased region" description="Polar residues" evidence="1">
    <location>
        <begin position="137"/>
        <end position="147"/>
    </location>
</feature>
<evidence type="ECO:0000313" key="3">
    <source>
        <dbReference type="Proteomes" id="UP000054248"/>
    </source>
</evidence>
<accession>A0A0C3KDM1</accession>
<feature type="region of interest" description="Disordered" evidence="1">
    <location>
        <begin position="1"/>
        <end position="23"/>
    </location>
</feature>